<dbReference type="InterPro" id="IPR000895">
    <property type="entry name" value="Transthyretin/HIU_hydrolase"/>
</dbReference>
<dbReference type="CDD" id="cd05822">
    <property type="entry name" value="TLP_HIUase"/>
    <property type="match status" value="1"/>
</dbReference>
<keyword evidence="5 8" id="KW-0659">Purine metabolism</keyword>
<dbReference type="GO" id="GO:0006144">
    <property type="term" value="P:purine nucleobase metabolic process"/>
    <property type="evidence" value="ECO:0007669"/>
    <property type="project" value="UniProtKB-KW"/>
</dbReference>
<evidence type="ECO:0000256" key="2">
    <source>
        <dbReference type="ARBA" id="ARBA00002704"/>
    </source>
</evidence>
<dbReference type="EMBL" id="CP154834">
    <property type="protein sequence ID" value="XAO73388.1"/>
    <property type="molecule type" value="Genomic_DNA"/>
</dbReference>
<comment type="similarity">
    <text evidence="3 8">Belongs to the transthyretin family. 5-hydroxyisourate hydrolase subfamily.</text>
</comment>
<evidence type="ECO:0000256" key="1">
    <source>
        <dbReference type="ARBA" id="ARBA00001043"/>
    </source>
</evidence>
<feature type="binding site" evidence="7">
    <location>
        <position position="69"/>
    </location>
    <ligand>
        <name>substrate</name>
    </ligand>
</feature>
<evidence type="ECO:0000259" key="10">
    <source>
        <dbReference type="SMART" id="SM00095"/>
    </source>
</evidence>
<comment type="function">
    <text evidence="2">Catalyzes the hydrolysis of 5-hydroxyisourate (HIU) to 2-oxo-4-hydroxy-4-carboxy-5-ureidoimidazoline (OHCU).</text>
</comment>
<evidence type="ECO:0000256" key="7">
    <source>
        <dbReference type="PIRSR" id="PIRSR600895-51"/>
    </source>
</evidence>
<dbReference type="RefSeq" id="WP_294203256.1">
    <property type="nucleotide sequence ID" value="NZ_CP154834.1"/>
</dbReference>
<evidence type="ECO:0000256" key="6">
    <source>
        <dbReference type="ARBA" id="ARBA00022801"/>
    </source>
</evidence>
<protein>
    <recommendedName>
        <fullName evidence="8">5-hydroxyisourate hydrolase</fullName>
        <shortName evidence="8">HIU hydrolase</shortName>
        <shortName evidence="8">HIUHase</shortName>
        <ecNumber evidence="8">3.5.2.17</ecNumber>
    </recommendedName>
</protein>
<evidence type="ECO:0000313" key="12">
    <source>
        <dbReference type="Proteomes" id="UP001463665"/>
    </source>
</evidence>
<dbReference type="Proteomes" id="UP001463665">
    <property type="component" value="Chromosome"/>
</dbReference>
<dbReference type="Gene3D" id="2.60.40.180">
    <property type="entry name" value="Transthyretin/hydroxyisourate hydrolase domain"/>
    <property type="match status" value="1"/>
</dbReference>
<dbReference type="InterPro" id="IPR023418">
    <property type="entry name" value="Thyroxine_BS"/>
</dbReference>
<dbReference type="SUPFAM" id="SSF49472">
    <property type="entry name" value="Transthyretin (synonym: prealbumin)"/>
    <property type="match status" value="1"/>
</dbReference>
<dbReference type="Pfam" id="PF00576">
    <property type="entry name" value="Transthyretin"/>
    <property type="match status" value="1"/>
</dbReference>
<reference evidence="11 12" key="1">
    <citation type="submission" date="2024-04" db="EMBL/GenBank/DDBJ databases">
        <title>Genome sequencing and assembly of rice foliar adapted Chryseobacterium endophyticum OsEnb-ALM-A6.</title>
        <authorList>
            <person name="Kumar S."/>
            <person name="Javed M."/>
            <person name="Chouhan V."/>
            <person name="Charishma K."/>
            <person name="Patel A."/>
            <person name="Kumar M."/>
            <person name="Sahu K.P."/>
            <person name="Kumar A."/>
        </authorList>
    </citation>
    <scope>NUCLEOTIDE SEQUENCE [LARGE SCALE GENOMIC DNA]</scope>
    <source>
        <strain evidence="11 12">OsEnb-ALM-A6</strain>
    </source>
</reference>
<dbReference type="PRINTS" id="PR00189">
    <property type="entry name" value="TRNSTHYRETIN"/>
</dbReference>
<sequence>MKSVIVTLLFMLLSTGFSAQKHTFQLSTHILDVSRGMPAAGISIKLEKYNAESKLWTFVDEKKTDSNGRIPDFLPAEKGNANTGIFKLIYYTSDYFKKDRIESFYPFIEVVFEIKDQNHYHVPITLSAYGYSTYRGS</sequence>
<feature type="chain" id="PRO_5044020085" description="5-hydroxyisourate hydrolase" evidence="9">
    <location>
        <begin position="20"/>
        <end position="137"/>
    </location>
</feature>
<organism evidence="11 12">
    <name type="scientific">Chryseobacterium endophyticum</name>
    <dbReference type="NCBI Taxonomy" id="1854762"/>
    <lineage>
        <taxon>Bacteria</taxon>
        <taxon>Pseudomonadati</taxon>
        <taxon>Bacteroidota</taxon>
        <taxon>Flavobacteriia</taxon>
        <taxon>Flavobacteriales</taxon>
        <taxon>Weeksellaceae</taxon>
        <taxon>Chryseobacterium group</taxon>
        <taxon>Chryseobacterium</taxon>
    </lineage>
</organism>
<dbReference type="PROSITE" id="PS00768">
    <property type="entry name" value="TRANSTHYRETIN_1"/>
    <property type="match status" value="1"/>
</dbReference>
<keyword evidence="9" id="KW-0732">Signal</keyword>
<dbReference type="InterPro" id="IPR014306">
    <property type="entry name" value="Hydroxyisourate_hydrolase"/>
</dbReference>
<evidence type="ECO:0000256" key="9">
    <source>
        <dbReference type="SAM" id="SignalP"/>
    </source>
</evidence>
<feature type="binding site" evidence="7">
    <location>
        <position position="134"/>
    </location>
    <ligand>
        <name>substrate</name>
    </ligand>
</feature>
<dbReference type="NCBIfam" id="TIGR02962">
    <property type="entry name" value="hdxy_isourate"/>
    <property type="match status" value="1"/>
</dbReference>
<comment type="catalytic activity">
    <reaction evidence="1 8">
        <text>5-hydroxyisourate + H2O = 5-hydroxy-2-oxo-4-ureido-2,5-dihydro-1H-imidazole-5-carboxylate + H(+)</text>
        <dbReference type="Rhea" id="RHEA:23736"/>
        <dbReference type="ChEBI" id="CHEBI:15377"/>
        <dbReference type="ChEBI" id="CHEBI:15378"/>
        <dbReference type="ChEBI" id="CHEBI:18072"/>
        <dbReference type="ChEBI" id="CHEBI:58639"/>
        <dbReference type="EC" id="3.5.2.17"/>
    </reaction>
</comment>
<dbReference type="PANTHER" id="PTHR10395">
    <property type="entry name" value="URICASE AND TRANSTHYRETIN-RELATED"/>
    <property type="match status" value="1"/>
</dbReference>
<evidence type="ECO:0000256" key="8">
    <source>
        <dbReference type="RuleBase" id="RU361270"/>
    </source>
</evidence>
<gene>
    <name evidence="11" type="primary">uraH</name>
    <name evidence="11" type="ORF">AAFP95_16740</name>
</gene>
<dbReference type="GO" id="GO:0033971">
    <property type="term" value="F:hydroxyisourate hydrolase activity"/>
    <property type="evidence" value="ECO:0007669"/>
    <property type="project" value="UniProtKB-EC"/>
</dbReference>
<dbReference type="PANTHER" id="PTHR10395:SF7">
    <property type="entry name" value="5-HYDROXYISOURATE HYDROLASE"/>
    <property type="match status" value="1"/>
</dbReference>
<keyword evidence="6 8" id="KW-0378">Hydrolase</keyword>
<evidence type="ECO:0000256" key="3">
    <source>
        <dbReference type="ARBA" id="ARBA00009850"/>
    </source>
</evidence>
<feature type="domain" description="Transthyretin/hydroxyisourate hydrolase" evidence="10">
    <location>
        <begin position="21"/>
        <end position="136"/>
    </location>
</feature>
<dbReference type="SMART" id="SM00095">
    <property type="entry name" value="TR_THY"/>
    <property type="match status" value="1"/>
</dbReference>
<evidence type="ECO:0000313" key="11">
    <source>
        <dbReference type="EMBL" id="XAO73388.1"/>
    </source>
</evidence>
<dbReference type="AlphaFoldDB" id="A0AAU6WLF8"/>
<evidence type="ECO:0000256" key="5">
    <source>
        <dbReference type="ARBA" id="ARBA00022631"/>
    </source>
</evidence>
<keyword evidence="12" id="KW-1185">Reference proteome</keyword>
<name>A0AAU6WLF8_9FLAO</name>
<comment type="subunit">
    <text evidence="4 8">Homotetramer.</text>
</comment>
<feature type="signal peptide" evidence="9">
    <location>
        <begin position="1"/>
        <end position="19"/>
    </location>
</feature>
<feature type="binding site" evidence="7">
    <location>
        <position position="29"/>
    </location>
    <ligand>
        <name>substrate</name>
    </ligand>
</feature>
<proteinExistence type="inferred from homology"/>
<evidence type="ECO:0000256" key="4">
    <source>
        <dbReference type="ARBA" id="ARBA00011881"/>
    </source>
</evidence>
<dbReference type="InterPro" id="IPR023416">
    <property type="entry name" value="Transthyretin/HIU_hydrolase_d"/>
</dbReference>
<accession>A0AAU6WLF8</accession>
<dbReference type="EC" id="3.5.2.17" evidence="8"/>
<dbReference type="InterPro" id="IPR036817">
    <property type="entry name" value="Transthyretin/HIU_hydrolase_sf"/>
</dbReference>